<keyword evidence="1" id="KW-0175">Coiled coil</keyword>
<name>A0ABU4MYK2_9ACTN</name>
<dbReference type="EMBL" id="JARAWJ010000039">
    <property type="protein sequence ID" value="MDX3042595.1"/>
    <property type="molecule type" value="Genomic_DNA"/>
</dbReference>
<comment type="caution">
    <text evidence="2">The sequence shown here is derived from an EMBL/GenBank/DDBJ whole genome shotgun (WGS) entry which is preliminary data.</text>
</comment>
<organism evidence="2 3">
    <name type="scientific">Streptomyces caniscabiei</name>
    <dbReference type="NCBI Taxonomy" id="2746961"/>
    <lineage>
        <taxon>Bacteria</taxon>
        <taxon>Bacillati</taxon>
        <taxon>Actinomycetota</taxon>
        <taxon>Actinomycetes</taxon>
        <taxon>Kitasatosporales</taxon>
        <taxon>Streptomycetaceae</taxon>
        <taxon>Streptomyces</taxon>
    </lineage>
</organism>
<evidence type="ECO:0000313" key="3">
    <source>
        <dbReference type="Proteomes" id="UP001282474"/>
    </source>
</evidence>
<dbReference type="RefSeq" id="WP_193382897.1">
    <property type="nucleotide sequence ID" value="NZ_JABXWI010000031.1"/>
</dbReference>
<sequence length="162" mass="18193">MSDTDRIEELSDTLYDALYAITPYAEAYFADESEGLKNAVGAVLDHAAAREWIDKQIEQTGIRAMDFRNGMQMELEPARELLAHQVAAARAMLGDAPNYTETKLEYDVKVAESPELYTIVIQRHAPGALTPHEARQKAEARVAELEAELERLRSQMREARDG</sequence>
<accession>A0ABU4MYK2</accession>
<dbReference type="Proteomes" id="UP001282474">
    <property type="component" value="Unassembled WGS sequence"/>
</dbReference>
<gene>
    <name evidence="2" type="ORF">PV383_36240</name>
</gene>
<proteinExistence type="predicted"/>
<evidence type="ECO:0000313" key="2">
    <source>
        <dbReference type="EMBL" id="MDX3042595.1"/>
    </source>
</evidence>
<reference evidence="2 3" key="1">
    <citation type="journal article" date="2023" name="Microb. Genom.">
        <title>Mesoterricola silvestris gen. nov., sp. nov., Mesoterricola sediminis sp. nov., Geothrix oryzae sp. nov., Geothrix edaphica sp. nov., Geothrix rubra sp. nov., and Geothrix limicola sp. nov., six novel members of Acidobacteriota isolated from soils.</title>
        <authorList>
            <person name="Weisberg A.J."/>
            <person name="Pearce E."/>
            <person name="Kramer C.G."/>
            <person name="Chang J.H."/>
            <person name="Clarke C.R."/>
        </authorList>
    </citation>
    <scope>NUCLEOTIDE SEQUENCE [LARGE SCALE GENOMIC DNA]</scope>
    <source>
        <strain evidence="2 3">NE20-4-1</strain>
    </source>
</reference>
<evidence type="ECO:0000256" key="1">
    <source>
        <dbReference type="SAM" id="Coils"/>
    </source>
</evidence>
<feature type="coiled-coil region" evidence="1">
    <location>
        <begin position="135"/>
        <end position="162"/>
    </location>
</feature>
<protein>
    <submittedName>
        <fullName evidence="2">Uncharacterized protein</fullName>
    </submittedName>
</protein>
<keyword evidence="3" id="KW-1185">Reference proteome</keyword>